<dbReference type="Pfam" id="PF13181">
    <property type="entry name" value="TPR_8"/>
    <property type="match status" value="2"/>
</dbReference>
<keyword evidence="5" id="KW-1185">Reference proteome</keyword>
<evidence type="ECO:0000313" key="4">
    <source>
        <dbReference type="EMBL" id="MDJ1182914.1"/>
    </source>
</evidence>
<gene>
    <name evidence="4" type="ORF">PMH09_06860</name>
</gene>
<dbReference type="RefSeq" id="WP_283757565.1">
    <property type="nucleotide sequence ID" value="NZ_JAQOSQ010000004.1"/>
</dbReference>
<feature type="repeat" description="TPR" evidence="1">
    <location>
        <begin position="1044"/>
        <end position="1077"/>
    </location>
</feature>
<feature type="repeat" description="TPR" evidence="1">
    <location>
        <begin position="388"/>
        <end position="421"/>
    </location>
</feature>
<name>A0ABT7BWM4_9CYAN</name>
<dbReference type="Pfam" id="PF12770">
    <property type="entry name" value="CHAT"/>
    <property type="match status" value="1"/>
</dbReference>
<keyword evidence="2" id="KW-0175">Coiled coil</keyword>
<organism evidence="4 5">
    <name type="scientific">Roseofilum casamattae BLCC-M143</name>
    <dbReference type="NCBI Taxonomy" id="3022442"/>
    <lineage>
        <taxon>Bacteria</taxon>
        <taxon>Bacillati</taxon>
        <taxon>Cyanobacteriota</taxon>
        <taxon>Cyanophyceae</taxon>
        <taxon>Desertifilales</taxon>
        <taxon>Desertifilaceae</taxon>
        <taxon>Roseofilum</taxon>
        <taxon>Roseofilum casamattae</taxon>
    </lineage>
</organism>
<feature type="repeat" description="TPR" evidence="1">
    <location>
        <begin position="348"/>
        <end position="381"/>
    </location>
</feature>
<feature type="coiled-coil region" evidence="2">
    <location>
        <begin position="1087"/>
        <end position="1117"/>
    </location>
</feature>
<keyword evidence="1" id="KW-0802">TPR repeat</keyword>
<dbReference type="Pfam" id="PF13374">
    <property type="entry name" value="TPR_10"/>
    <property type="match status" value="1"/>
</dbReference>
<feature type="repeat" description="TPR" evidence="1">
    <location>
        <begin position="889"/>
        <end position="922"/>
    </location>
</feature>
<proteinExistence type="predicted"/>
<dbReference type="SMART" id="SM00028">
    <property type="entry name" value="TPR"/>
    <property type="match status" value="18"/>
</dbReference>
<dbReference type="EMBL" id="JAQOSQ010000004">
    <property type="protein sequence ID" value="MDJ1182914.1"/>
    <property type="molecule type" value="Genomic_DNA"/>
</dbReference>
<reference evidence="4 5" key="1">
    <citation type="submission" date="2023-01" db="EMBL/GenBank/DDBJ databases">
        <title>Novel diversity within Roseofilum (Cyanobacteria; Desertifilaceae) from marine benthic mats with descriptions of four novel species.</title>
        <authorList>
            <person name="Wang Y."/>
            <person name="Berthold D.E."/>
            <person name="Hu J."/>
            <person name="Lefler F.W."/>
            <person name="Laughinghouse H.D. IV."/>
        </authorList>
    </citation>
    <scope>NUCLEOTIDE SEQUENCE [LARGE SCALE GENOMIC DNA]</scope>
    <source>
        <strain evidence="4 5">BLCC-M143</strain>
    </source>
</reference>
<protein>
    <submittedName>
        <fullName evidence="4">Tetratricopeptide repeat protein</fullName>
    </submittedName>
</protein>
<feature type="repeat" description="TPR" evidence="1">
    <location>
        <begin position="1009"/>
        <end position="1042"/>
    </location>
</feature>
<evidence type="ECO:0000313" key="5">
    <source>
        <dbReference type="Proteomes" id="UP001232992"/>
    </source>
</evidence>
<comment type="caution">
    <text evidence="4">The sequence shown here is derived from an EMBL/GenBank/DDBJ whole genome shotgun (WGS) entry which is preliminary data.</text>
</comment>
<evidence type="ECO:0000259" key="3">
    <source>
        <dbReference type="Pfam" id="PF12770"/>
    </source>
</evidence>
<dbReference type="PANTHER" id="PTHR10098:SF108">
    <property type="entry name" value="TETRATRICOPEPTIDE REPEAT PROTEIN 28"/>
    <property type="match status" value="1"/>
</dbReference>
<evidence type="ECO:0000256" key="2">
    <source>
        <dbReference type="SAM" id="Coils"/>
    </source>
</evidence>
<dbReference type="InterPro" id="IPR011990">
    <property type="entry name" value="TPR-like_helical_dom_sf"/>
</dbReference>
<feature type="repeat" description="TPR" evidence="1">
    <location>
        <begin position="849"/>
        <end position="882"/>
    </location>
</feature>
<dbReference type="Gene3D" id="1.25.40.10">
    <property type="entry name" value="Tetratricopeptide repeat domain"/>
    <property type="match status" value="6"/>
</dbReference>
<dbReference type="PANTHER" id="PTHR10098">
    <property type="entry name" value="RAPSYN-RELATED"/>
    <property type="match status" value="1"/>
</dbReference>
<dbReference type="SUPFAM" id="SSF48452">
    <property type="entry name" value="TPR-like"/>
    <property type="match status" value="6"/>
</dbReference>
<dbReference type="PROSITE" id="PS50005">
    <property type="entry name" value="TPR"/>
    <property type="match status" value="9"/>
</dbReference>
<feature type="domain" description="CHAT" evidence="3">
    <location>
        <begin position="1330"/>
        <end position="1642"/>
    </location>
</feature>
<feature type="repeat" description="TPR" evidence="1">
    <location>
        <begin position="969"/>
        <end position="1002"/>
    </location>
</feature>
<dbReference type="Proteomes" id="UP001232992">
    <property type="component" value="Unassembled WGS sequence"/>
</dbReference>
<accession>A0ABT7BWM4</accession>
<feature type="repeat" description="TPR" evidence="1">
    <location>
        <begin position="724"/>
        <end position="757"/>
    </location>
</feature>
<dbReference type="InterPro" id="IPR024983">
    <property type="entry name" value="CHAT_dom"/>
</dbReference>
<sequence length="1649" mass="188812">MNRLWFSFWLTLLVTAESVGMGVSFGREHVRRKASPEAIAAKRNLRYSLAQNSHLVSARDLVEEGDRFSKQPTIAAQLQAIAKWEQARLIWQSEGNFEQEAATLIKLGSIYQNLGATTPAREHYSEAFTLAKELGKPLQEALILSQLARIYQTDGNQWEKEHKFARDRGFTSVVSRHSETLSKQRSRDSEKPAEFCQQALTIYRDINQSPETATFASRQGEAQLLNWLGESKTDTTERYELFQQALALYREIGDRKGEAVVLSNLTQLRLFEWLDEQAGLDLFKQSRAIYQEIAALSLEDRRWAKNQEVRLLNTMVRYWWDENQARAFEFHQQALSLAREIDDLGGEALTLEMLGDRYLASGNLQKALAFYQQALAIYDYLGNWVKQGQILEHLGNIYDRLGEISEALESYSQELKVLEETSQFYLQLADTKRSLDFQYRQPIIFGHLGQIYDGLGEAETALEQYQKGRAFYRSVRDLQGEATFLLAIAERYGNGERQEEMLTFLSRAVRVYQQAGNREGEAKILDKIATIHLYGFGELERGLEVLDRVLKIYQDLGDRPGEARTLYRISSIYENDLEDKENALEFYRQRVAIDRELGDSISEVFHLRAIAKIEYELGDGDRARESFNRAAVVYRENGNLEREARTLIEIGDDYLKLEEPEISLGFYQRATPVYQKLGDYKKEAANLRRIAELYYKLDNVQQAIAIFAQARQVYRDNSDRSGEAWTLYRTGISYTTLGDLESALVSYDRSLALYEQEPDAPFQEERTLDMFLQIGRIYAYSGEQEKAIEFCDRSVSSARDFLQSKQMKSAEILREIGKFCNRIGDRDRALEAFNEYREHYQKIGKDEEVTGLMRIGQDYTELGDVEQALDFFDRARAIYQTSNFAEGEVNTLTAIASIYFRSGDYSEAFDFYSEALTLARQINNPQKEASIRSKLGGIYVELGNVQKAIASYQRALQLYRDLGDNRGEGETLENLGSIYEQSQDGEKALEFYGKSLEIFQENGLQWEIGANLRKLGQLHFKLGNLESALKFLDRALTIAERPYDFIYVELGKVHAELGNVDRAWDAFNRAVKLDRVPETKAEALLGMARVERDRKNLEMALNRIEAAIALIEEARARKKSPEERQTFFASKQLYYEFYIDLLMELHQQEPTKGYDARAININERSRARSLLELLTEANTDIRKGVDPDLVLQERRLQQQLDALDRREVALNRGELTEEQVMNLRQERQYLLDRYKNLQTKIRETSPSYAALTQPKPITLEKIQQQLLDRDTLVLQYAFGEERSFLWAITKDSLTSYILPSRQEIEEKARQFRRAIRHPLSRRQPQKIATSGAALNSLILQPLKEHKDKKRLAIVADGALHYIPFSALPNPNARENSLSSLVEAYELVHLPSLSTLAILRQDVSQRQSAPQQLAIVADPVFGRDDERLENNPSSATSYPVSSLSRATTDVGLQLQRLPGTRQEAEAIAKLIPESQRIQAFDFAANYTFTTHAPLNQYRTVHFATHGILNSVHPELSGLVLSLIDEQGNPNNGFLRLHDIYNLDLSADLVVLSACQTGLGKEIQGEGLIGLTRGFMYAGTPRVLVSLWNVDDAATAEIMARFYRLMWQENLSPAKALQAAQLEMQTETQWKAPFYWAAFTLQGEWENIAQE</sequence>
<evidence type="ECO:0000256" key="1">
    <source>
        <dbReference type="PROSITE-ProRule" id="PRU00339"/>
    </source>
</evidence>
<feature type="repeat" description="TPR" evidence="1">
    <location>
        <begin position="929"/>
        <end position="962"/>
    </location>
</feature>
<dbReference type="Pfam" id="PF13424">
    <property type="entry name" value="TPR_12"/>
    <property type="match status" value="4"/>
</dbReference>
<dbReference type="InterPro" id="IPR019734">
    <property type="entry name" value="TPR_rpt"/>
</dbReference>